<dbReference type="GO" id="GO:0070006">
    <property type="term" value="F:metalloaminopeptidase activity"/>
    <property type="evidence" value="ECO:0007669"/>
    <property type="project" value="InterPro"/>
</dbReference>
<keyword evidence="3" id="KW-0378">Hydrolase</keyword>
<comment type="similarity">
    <text evidence="1">Belongs to the peptidase M24B family.</text>
</comment>
<organism evidence="7">
    <name type="scientific">Sphingobacterium sp. (strain 21)</name>
    <dbReference type="NCBI Taxonomy" id="743722"/>
    <lineage>
        <taxon>Bacteria</taxon>
        <taxon>Pseudomonadati</taxon>
        <taxon>Bacteroidota</taxon>
        <taxon>Sphingobacteriia</taxon>
        <taxon>Sphingobacteriales</taxon>
        <taxon>Sphingobacteriaceae</taxon>
        <taxon>Sphingobacterium</taxon>
    </lineage>
</organism>
<dbReference type="STRING" id="743722.Sph21_3545"/>
<dbReference type="Gene3D" id="3.40.350.10">
    <property type="entry name" value="Creatinase/prolidase N-terminal domain"/>
    <property type="match status" value="2"/>
</dbReference>
<feature type="domain" description="Peptidase M24 C-terminal" evidence="6">
    <location>
        <begin position="546"/>
        <end position="605"/>
    </location>
</feature>
<dbReference type="FunFam" id="3.40.350.10:FF:000003">
    <property type="entry name" value="Xaa-pro aminopeptidase P"/>
    <property type="match status" value="1"/>
</dbReference>
<dbReference type="CDD" id="cd01085">
    <property type="entry name" value="APP"/>
    <property type="match status" value="1"/>
</dbReference>
<dbReference type="PANTHER" id="PTHR43763">
    <property type="entry name" value="XAA-PRO AMINOPEPTIDASE 1"/>
    <property type="match status" value="1"/>
</dbReference>
<dbReference type="eggNOG" id="COG0006">
    <property type="taxonomic scope" value="Bacteria"/>
</dbReference>
<gene>
    <name evidence="7" type="ordered locus">Sph21_3545</name>
</gene>
<dbReference type="PANTHER" id="PTHR43763:SF6">
    <property type="entry name" value="XAA-PRO AMINOPEPTIDASE 1"/>
    <property type="match status" value="1"/>
</dbReference>
<dbReference type="PATRIC" id="fig|743722.3.peg.3784"/>
<sequence length="606" mass="68673">MVPQLVNCAKSTCIMTYFEKLSAIRKQMSEQQIDAYIIPSSDPHISEYLPDRFKCIAFVSGFTGSAGTLVITQDFAGLWTDSRYFVQADEQLKSSGFELVKLKTQGTAEYIEWLAERLEPGNTVAFDGKLASVYIAEQLINRLQPRKILINGTVDLLDKIWQDRPELPKERAYILEKELVGVTITEKISKVRAAMQKFNVSYHLISSLDDIAWIFNLRGSDVKCNPVVLSFALLEPIKTTLFIDRSKLDQSDKTRLEEQGVAVAEYDTLEEALSQLPAGETVLLDPKRTCYAVYTQIPQYERIIEALNPSTKLKASKNDIEAEHTRQTMVKDGIALTKFFRWLEERIGKEELTEINIAEKLLTFRKEQEGFVNESFDTIAGYKEHGALPHYKATDESNASLKGEGLLLIDSGGQYTTGTTDITRVISLGATTDAERMDYTLVLKAMIEGSTAIFPKGSKGYQIDAITRKPLWDRLRNYGHGTGHGVGFFLNVHEGPHVFNTANIDIAIEEGMITSIEPGLYREGRYGIRIENLVLSIRDQETEFGEFMAFETLTLCYIDTGLVDKTLLDQKHVDWLNQYNNMVYERLSPHLDEEHRQWLAHKTQII</sequence>
<evidence type="ECO:0000259" key="4">
    <source>
        <dbReference type="Pfam" id="PF00557"/>
    </source>
</evidence>
<evidence type="ECO:0000259" key="6">
    <source>
        <dbReference type="Pfam" id="PF16188"/>
    </source>
</evidence>
<dbReference type="InterPro" id="IPR032416">
    <property type="entry name" value="Peptidase_M24_C"/>
</dbReference>
<evidence type="ECO:0000259" key="5">
    <source>
        <dbReference type="Pfam" id="PF01321"/>
    </source>
</evidence>
<feature type="domain" description="Creatinase N-terminal" evidence="5">
    <location>
        <begin position="21"/>
        <end position="148"/>
    </location>
</feature>
<dbReference type="FunFam" id="3.90.230.10:FF:000009">
    <property type="entry name" value="xaa-Pro aminopeptidase 2"/>
    <property type="match status" value="1"/>
</dbReference>
<evidence type="ECO:0000256" key="3">
    <source>
        <dbReference type="ARBA" id="ARBA00022801"/>
    </source>
</evidence>
<evidence type="ECO:0000256" key="2">
    <source>
        <dbReference type="ARBA" id="ARBA00022723"/>
    </source>
</evidence>
<dbReference type="SUPFAM" id="SSF55920">
    <property type="entry name" value="Creatinase/aminopeptidase"/>
    <property type="match status" value="1"/>
</dbReference>
<dbReference type="InterPro" id="IPR033740">
    <property type="entry name" value="Pept_M24B"/>
</dbReference>
<feature type="domain" description="Peptidase M24" evidence="4">
    <location>
        <begin position="325"/>
        <end position="535"/>
    </location>
</feature>
<dbReference type="GO" id="GO:0046872">
    <property type="term" value="F:metal ion binding"/>
    <property type="evidence" value="ECO:0007669"/>
    <property type="project" value="UniProtKB-KW"/>
</dbReference>
<dbReference type="InterPro" id="IPR050422">
    <property type="entry name" value="X-Pro_aminopeptidase_P"/>
</dbReference>
<dbReference type="EMBL" id="CP002584">
    <property type="protein sequence ID" value="ADZ80083.1"/>
    <property type="molecule type" value="Genomic_DNA"/>
</dbReference>
<dbReference type="HOGENOM" id="CLU_011781_2_4_10"/>
<dbReference type="InterPro" id="IPR036005">
    <property type="entry name" value="Creatinase/aminopeptidase-like"/>
</dbReference>
<dbReference type="Pfam" id="PF00557">
    <property type="entry name" value="Peptidase_M24"/>
    <property type="match status" value="1"/>
</dbReference>
<dbReference type="Pfam" id="PF01321">
    <property type="entry name" value="Creatinase_N"/>
    <property type="match status" value="1"/>
</dbReference>
<dbReference type="Pfam" id="PF16188">
    <property type="entry name" value="Peptidase_M24_C"/>
    <property type="match status" value="1"/>
</dbReference>
<dbReference type="KEGG" id="shg:Sph21_3545"/>
<reference evidence="7" key="1">
    <citation type="submission" date="2011-03" db="EMBL/GenBank/DDBJ databases">
        <title>Complete sequence of Sphingobacterium sp. 21.</title>
        <authorList>
            <consortium name="US DOE Joint Genome Institute"/>
            <person name="Lucas S."/>
            <person name="Copeland A."/>
            <person name="Lapidus A."/>
            <person name="Cheng J.-F."/>
            <person name="Goodwin L."/>
            <person name="Pitluck S."/>
            <person name="Davenport K."/>
            <person name="Detter J.C."/>
            <person name="Han C."/>
            <person name="Tapia R."/>
            <person name="Land M."/>
            <person name="Hauser L."/>
            <person name="Kyrpides N."/>
            <person name="Ivanova N."/>
            <person name="Ovchinnikova G."/>
            <person name="Pagani I."/>
            <person name="Siebers A.K."/>
            <person name="Allgaier M."/>
            <person name="Thelen M.P."/>
            <person name="Hugenholtz P."/>
            <person name="Woyke T."/>
        </authorList>
    </citation>
    <scope>NUCLEOTIDE SEQUENCE</scope>
    <source>
        <strain evidence="7">21</strain>
    </source>
</reference>
<proteinExistence type="inferred from homology"/>
<dbReference type="InterPro" id="IPR000587">
    <property type="entry name" value="Creatinase_N"/>
</dbReference>
<dbReference type="InterPro" id="IPR029149">
    <property type="entry name" value="Creatin/AminoP/Spt16_N"/>
</dbReference>
<keyword evidence="2" id="KW-0479">Metal-binding</keyword>
<dbReference type="Pfam" id="PF16189">
    <property type="entry name" value="Creatinase_N_2"/>
    <property type="match status" value="1"/>
</dbReference>
<dbReference type="GO" id="GO:0005737">
    <property type="term" value="C:cytoplasm"/>
    <property type="evidence" value="ECO:0007669"/>
    <property type="project" value="UniProtKB-ARBA"/>
</dbReference>
<dbReference type="Gene3D" id="3.90.230.10">
    <property type="entry name" value="Creatinase/methionine aminopeptidase superfamily"/>
    <property type="match status" value="1"/>
</dbReference>
<dbReference type="InterPro" id="IPR000994">
    <property type="entry name" value="Pept_M24"/>
</dbReference>
<dbReference type="SUPFAM" id="SSF53092">
    <property type="entry name" value="Creatinase/prolidase N-terminal domain"/>
    <property type="match status" value="1"/>
</dbReference>
<protein>
    <submittedName>
        <fullName evidence="7">Peptidase M24</fullName>
    </submittedName>
</protein>
<evidence type="ECO:0000256" key="1">
    <source>
        <dbReference type="ARBA" id="ARBA00008766"/>
    </source>
</evidence>
<name>F4C493_SPHS2</name>
<evidence type="ECO:0000313" key="7">
    <source>
        <dbReference type="EMBL" id="ADZ80083.1"/>
    </source>
</evidence>
<dbReference type="AlphaFoldDB" id="F4C493"/>
<accession>F4C493</accession>